<protein>
    <submittedName>
        <fullName evidence="4">Ras-like GTP-binding protein rhoA</fullName>
    </submittedName>
</protein>
<dbReference type="Gene3D" id="3.40.50.300">
    <property type="entry name" value="P-loop containing nucleotide triphosphate hydrolases"/>
    <property type="match status" value="1"/>
</dbReference>
<dbReference type="Pfam" id="PF00071">
    <property type="entry name" value="Ras"/>
    <property type="match status" value="1"/>
</dbReference>
<dbReference type="PROSITE" id="PS51421">
    <property type="entry name" value="RAS"/>
    <property type="match status" value="1"/>
</dbReference>
<reference evidence="4" key="1">
    <citation type="submission" date="2025-08" db="UniProtKB">
        <authorList>
            <consortium name="RefSeq"/>
        </authorList>
    </citation>
    <scope>IDENTIFICATION</scope>
</reference>
<dbReference type="InterPro" id="IPR005225">
    <property type="entry name" value="Small_GTP-bd"/>
</dbReference>
<dbReference type="PRINTS" id="PR00449">
    <property type="entry name" value="RASTRNSFRMNG"/>
</dbReference>
<dbReference type="NCBIfam" id="TIGR00231">
    <property type="entry name" value="small_GTP"/>
    <property type="match status" value="1"/>
</dbReference>
<gene>
    <name evidence="4" type="primary">LOC101858830</name>
</gene>
<evidence type="ECO:0000313" key="3">
    <source>
        <dbReference type="Proteomes" id="UP000694888"/>
    </source>
</evidence>
<dbReference type="SUPFAM" id="SSF52540">
    <property type="entry name" value="P-loop containing nucleoside triphosphate hydrolases"/>
    <property type="match status" value="1"/>
</dbReference>
<dbReference type="SMART" id="SM00173">
    <property type="entry name" value="RAS"/>
    <property type="match status" value="1"/>
</dbReference>
<keyword evidence="3" id="KW-1185">Reference proteome</keyword>
<dbReference type="Proteomes" id="UP000694888">
    <property type="component" value="Unplaced"/>
</dbReference>
<organism evidence="3 4">
    <name type="scientific">Aplysia californica</name>
    <name type="common">California sea hare</name>
    <dbReference type="NCBI Taxonomy" id="6500"/>
    <lineage>
        <taxon>Eukaryota</taxon>
        <taxon>Metazoa</taxon>
        <taxon>Spiralia</taxon>
        <taxon>Lophotrochozoa</taxon>
        <taxon>Mollusca</taxon>
        <taxon>Gastropoda</taxon>
        <taxon>Heterobranchia</taxon>
        <taxon>Euthyneura</taxon>
        <taxon>Tectipleura</taxon>
        <taxon>Aplysiida</taxon>
        <taxon>Aplysioidea</taxon>
        <taxon>Aplysiidae</taxon>
        <taxon>Aplysia</taxon>
    </lineage>
</organism>
<dbReference type="SMART" id="SM00175">
    <property type="entry name" value="RAB"/>
    <property type="match status" value="1"/>
</dbReference>
<evidence type="ECO:0000256" key="2">
    <source>
        <dbReference type="ARBA" id="ARBA00023134"/>
    </source>
</evidence>
<dbReference type="InterPro" id="IPR027417">
    <property type="entry name" value="P-loop_NTPase"/>
</dbReference>
<dbReference type="PROSITE" id="PS51419">
    <property type="entry name" value="RAB"/>
    <property type="match status" value="1"/>
</dbReference>
<dbReference type="SMART" id="SM00174">
    <property type="entry name" value="RHO"/>
    <property type="match status" value="1"/>
</dbReference>
<dbReference type="GeneID" id="101858830"/>
<dbReference type="InterPro" id="IPR001806">
    <property type="entry name" value="Small_GTPase"/>
</dbReference>
<dbReference type="PANTHER" id="PTHR24072">
    <property type="entry name" value="RHO FAMILY GTPASE"/>
    <property type="match status" value="1"/>
</dbReference>
<sequence>MVFGRSKSQRYRAPDGSLSRKLVVIGDSMVGKTRLVNRFVTGDYSEEFTTTMLDTLQAKVPYDSTDIHLTIYDTAGQPELIDVRRSVYPATDVILLCFDISSPDSFNNISDHWRPELQQIRKYTHCPLILVGNKHDLRGQPMTSDGAIRAASGVSHGAAGSEGESEGESLITYEEGKSLAHSLGAYAYLECSSKTGAHVREVFRAATLVAMQHKRFKKSRMPGCLPSCVSSAH</sequence>
<dbReference type="RefSeq" id="XP_005112747.2">
    <property type="nucleotide sequence ID" value="XM_005112690.2"/>
</dbReference>
<evidence type="ECO:0000313" key="4">
    <source>
        <dbReference type="RefSeq" id="XP_005112747.2"/>
    </source>
</evidence>
<accession>A0ABM0KAC2</accession>
<dbReference type="PROSITE" id="PS51420">
    <property type="entry name" value="RHO"/>
    <property type="match status" value="1"/>
</dbReference>
<dbReference type="InterPro" id="IPR003578">
    <property type="entry name" value="Small_GTPase_Rho"/>
</dbReference>
<keyword evidence="1" id="KW-0547">Nucleotide-binding</keyword>
<keyword evidence="2" id="KW-0342">GTP-binding</keyword>
<evidence type="ECO:0000256" key="1">
    <source>
        <dbReference type="ARBA" id="ARBA00022741"/>
    </source>
</evidence>
<proteinExistence type="predicted"/>
<name>A0ABM0KAC2_APLCA</name>
<dbReference type="CDD" id="cd00157">
    <property type="entry name" value="Rho"/>
    <property type="match status" value="1"/>
</dbReference>